<keyword evidence="2" id="KW-1185">Reference proteome</keyword>
<protein>
    <submittedName>
        <fullName evidence="1">Uncharacterized protein</fullName>
    </submittedName>
</protein>
<proteinExistence type="predicted"/>
<reference evidence="1" key="2">
    <citation type="submission" date="2018-05" db="EMBL/GenBank/DDBJ databases">
        <title>OgluRS3 (Oryza glumaepatula Reference Sequence Version 3).</title>
        <authorList>
            <person name="Zhang J."/>
            <person name="Kudrna D."/>
            <person name="Lee S."/>
            <person name="Talag J."/>
            <person name="Welchert J."/>
            <person name="Wing R.A."/>
        </authorList>
    </citation>
    <scope>NUCLEOTIDE SEQUENCE [LARGE SCALE GENOMIC DNA]</scope>
</reference>
<dbReference type="AlphaFoldDB" id="A0A0E0BQE4"/>
<sequence>MELHGHQLTHGPNVSVSYTPLLLKPTSRVATAAAAAAAVHHCRSHRCSAPPTSNSHRRRRLPSDLAHAPALFAGPSEGGRSQDWIHPQSWLRLLTTSTPPLRASIRSATTSFNSPSNQQFSTLRWLLRLQWCLQGNPWQLLSSGRLSPGP</sequence>
<evidence type="ECO:0000313" key="2">
    <source>
        <dbReference type="Proteomes" id="UP000026961"/>
    </source>
</evidence>
<dbReference type="HOGENOM" id="CLU_1743352_0_0_1"/>
<accession>A0A0E0BQE4</accession>
<dbReference type="Gramene" id="OGLUM12G07270.1">
    <property type="protein sequence ID" value="OGLUM12G07270.1"/>
    <property type="gene ID" value="OGLUM12G07270"/>
</dbReference>
<organism evidence="1">
    <name type="scientific">Oryza glumipatula</name>
    <dbReference type="NCBI Taxonomy" id="40148"/>
    <lineage>
        <taxon>Eukaryota</taxon>
        <taxon>Viridiplantae</taxon>
        <taxon>Streptophyta</taxon>
        <taxon>Embryophyta</taxon>
        <taxon>Tracheophyta</taxon>
        <taxon>Spermatophyta</taxon>
        <taxon>Magnoliopsida</taxon>
        <taxon>Liliopsida</taxon>
        <taxon>Poales</taxon>
        <taxon>Poaceae</taxon>
        <taxon>BOP clade</taxon>
        <taxon>Oryzoideae</taxon>
        <taxon>Oryzeae</taxon>
        <taxon>Oryzinae</taxon>
        <taxon>Oryza</taxon>
    </lineage>
</organism>
<dbReference type="Proteomes" id="UP000026961">
    <property type="component" value="Chromosome 12"/>
</dbReference>
<evidence type="ECO:0000313" key="1">
    <source>
        <dbReference type="EnsemblPlants" id="OGLUM12G07270.1"/>
    </source>
</evidence>
<name>A0A0E0BQE4_9ORYZ</name>
<dbReference type="EnsemblPlants" id="OGLUM12G07270.1">
    <property type="protein sequence ID" value="OGLUM12G07270.1"/>
    <property type="gene ID" value="OGLUM12G07270"/>
</dbReference>
<reference evidence="1" key="1">
    <citation type="submission" date="2015-04" db="UniProtKB">
        <authorList>
            <consortium name="EnsemblPlants"/>
        </authorList>
    </citation>
    <scope>IDENTIFICATION</scope>
</reference>